<name>A0A146KHQ5_9EUKA</name>
<evidence type="ECO:0000256" key="1">
    <source>
        <dbReference type="SAM" id="Coils"/>
    </source>
</evidence>
<dbReference type="AlphaFoldDB" id="A0A146KHQ5"/>
<sequence length="407" mass="48074">SLEDGIFPYIIEINNQILILYGLNYHKLQNKKLKTGELKLISPQKFFDAFPLLSQKPHFQLLIMHQDNCKLTELFDFGFIHDFNKKNEKFPIKQVFNGHEHQFDVQDFYGENELHIVMPGTVSQTKRQLTLKQQQKVSKQNLLLVDQTLSGAKIQYHGIFTYQISCKSDITVDCRQLTQKEQYISLLREQMKNLLESCVEYYNDIDMKSMEYAKVFLNEDRNIEILRLIQDKNPKVFNYLVKPNIKISITPINYDYSFYQILNQLILDDELAEFRPFFAQKKLIEVHNYEKKIVKSIQQALKTDQEDDEPQLKQLKFTKLITLNEYMNKAIDLVHSQNQEETTKKVQSASVIMQNLEKEQEKLAKMIEQQILSLGDENFDENLDNLLNEGEDEEEYEPEKEDESSIE</sequence>
<organism evidence="3">
    <name type="scientific">Trepomonas sp. PC1</name>
    <dbReference type="NCBI Taxonomy" id="1076344"/>
    <lineage>
        <taxon>Eukaryota</taxon>
        <taxon>Metamonada</taxon>
        <taxon>Diplomonadida</taxon>
        <taxon>Hexamitidae</taxon>
        <taxon>Hexamitinae</taxon>
        <taxon>Trepomonas</taxon>
    </lineage>
</organism>
<protein>
    <submittedName>
        <fullName evidence="3">Calcineurin-like phosphoesterase domain-containing protein</fullName>
    </submittedName>
</protein>
<feature type="non-terminal residue" evidence="3">
    <location>
        <position position="1"/>
    </location>
</feature>
<feature type="region of interest" description="Disordered" evidence="2">
    <location>
        <begin position="378"/>
        <end position="407"/>
    </location>
</feature>
<accession>A0A146KHQ5</accession>
<evidence type="ECO:0000256" key="2">
    <source>
        <dbReference type="SAM" id="MobiDB-lite"/>
    </source>
</evidence>
<gene>
    <name evidence="3" type="ORF">TPC1_11254</name>
</gene>
<evidence type="ECO:0000313" key="3">
    <source>
        <dbReference type="EMBL" id="JAP95668.1"/>
    </source>
</evidence>
<keyword evidence="1" id="KW-0175">Coiled coil</keyword>
<dbReference type="EMBL" id="GDID01000938">
    <property type="protein sequence ID" value="JAP95668.1"/>
    <property type="molecule type" value="Transcribed_RNA"/>
</dbReference>
<feature type="coiled-coil region" evidence="1">
    <location>
        <begin position="339"/>
        <end position="373"/>
    </location>
</feature>
<reference evidence="3" key="1">
    <citation type="submission" date="2015-07" db="EMBL/GenBank/DDBJ databases">
        <title>Adaptation to a free-living lifestyle via gene acquisitions in the diplomonad Trepomonas sp. PC1.</title>
        <authorList>
            <person name="Xu F."/>
            <person name="Jerlstrom-Hultqvist J."/>
            <person name="Kolisko M."/>
            <person name="Simpson A.G.B."/>
            <person name="Roger A.J."/>
            <person name="Svard S.G."/>
            <person name="Andersson J.O."/>
        </authorList>
    </citation>
    <scope>NUCLEOTIDE SEQUENCE</scope>
    <source>
        <strain evidence="3">PC1</strain>
    </source>
</reference>
<proteinExistence type="predicted"/>
<feature type="non-terminal residue" evidence="3">
    <location>
        <position position="407"/>
    </location>
</feature>